<organism evidence="2 3">
    <name type="scientific">Leucobacter insecticola</name>
    <dbReference type="NCBI Taxonomy" id="2714934"/>
    <lineage>
        <taxon>Bacteria</taxon>
        <taxon>Bacillati</taxon>
        <taxon>Actinomycetota</taxon>
        <taxon>Actinomycetes</taxon>
        <taxon>Micrococcales</taxon>
        <taxon>Microbacteriaceae</taxon>
        <taxon>Leucobacter</taxon>
    </lineage>
</organism>
<evidence type="ECO:0008006" key="4">
    <source>
        <dbReference type="Google" id="ProtNLM"/>
    </source>
</evidence>
<feature type="transmembrane region" description="Helical" evidence="1">
    <location>
        <begin position="87"/>
        <end position="110"/>
    </location>
</feature>
<feature type="transmembrane region" description="Helical" evidence="1">
    <location>
        <begin position="26"/>
        <end position="47"/>
    </location>
</feature>
<feature type="transmembrane region" description="Helical" evidence="1">
    <location>
        <begin position="53"/>
        <end position="75"/>
    </location>
</feature>
<keyword evidence="1" id="KW-0812">Transmembrane</keyword>
<dbReference type="Proteomes" id="UP000501387">
    <property type="component" value="Chromosome"/>
</dbReference>
<dbReference type="AlphaFoldDB" id="A0A6G8FML9"/>
<dbReference type="KEGG" id="lins:G7067_05040"/>
<sequence>MVGVSKDELRDAGSVSPDRVSGLGRVLITVYVVLALAATFRSVFQIIRKFDEAPLAYTLSAVAGLVYIVATIALIKRRGAWRVVAWAALIFELSGVLVVGTLSLVMPQLFAHPSVWSTFGIGYLFIPLVLPILGLIWLRRSSSTERAASTTHAPSPEAAA</sequence>
<keyword evidence="3" id="KW-1185">Reference proteome</keyword>
<protein>
    <recommendedName>
        <fullName evidence="4">Integral membrane protein</fullName>
    </recommendedName>
</protein>
<evidence type="ECO:0000313" key="3">
    <source>
        <dbReference type="Proteomes" id="UP000501387"/>
    </source>
</evidence>
<evidence type="ECO:0000313" key="2">
    <source>
        <dbReference type="EMBL" id="QIM17332.1"/>
    </source>
</evidence>
<accession>A0A6G8FML9</accession>
<dbReference type="EMBL" id="CP049934">
    <property type="protein sequence ID" value="QIM17332.1"/>
    <property type="molecule type" value="Genomic_DNA"/>
</dbReference>
<evidence type="ECO:0000256" key="1">
    <source>
        <dbReference type="SAM" id="Phobius"/>
    </source>
</evidence>
<keyword evidence="1" id="KW-1133">Transmembrane helix</keyword>
<gene>
    <name evidence="2" type="ORF">G7067_05040</name>
</gene>
<keyword evidence="1" id="KW-0472">Membrane</keyword>
<name>A0A6G8FML9_9MICO</name>
<proteinExistence type="predicted"/>
<reference evidence="2 3" key="1">
    <citation type="submission" date="2020-03" db="EMBL/GenBank/DDBJ databases">
        <title>Leucobacter sp. nov., isolated from beetles.</title>
        <authorList>
            <person name="Hyun D.-W."/>
            <person name="Bae J.-W."/>
        </authorList>
    </citation>
    <scope>NUCLEOTIDE SEQUENCE [LARGE SCALE GENOMIC DNA]</scope>
    <source>
        <strain evidence="2 3">HDW9B</strain>
    </source>
</reference>
<feature type="transmembrane region" description="Helical" evidence="1">
    <location>
        <begin position="116"/>
        <end position="138"/>
    </location>
</feature>